<dbReference type="PANTHER" id="PTHR13800">
    <property type="entry name" value="TRANSIENT RECEPTOR POTENTIAL CATION CHANNEL, SUBFAMILY M, MEMBER 6"/>
    <property type="match status" value="1"/>
</dbReference>
<dbReference type="GO" id="GO:0030001">
    <property type="term" value="P:metal ion transport"/>
    <property type="evidence" value="ECO:0007669"/>
    <property type="project" value="TreeGrafter"/>
</dbReference>
<proteinExistence type="predicted"/>
<dbReference type="GO" id="GO:0005261">
    <property type="term" value="F:monoatomic cation channel activity"/>
    <property type="evidence" value="ECO:0007669"/>
    <property type="project" value="TreeGrafter"/>
</dbReference>
<dbReference type="Proteomes" id="UP000050794">
    <property type="component" value="Unassembled WGS sequence"/>
</dbReference>
<evidence type="ECO:0000259" key="2">
    <source>
        <dbReference type="Pfam" id="PF18139"/>
    </source>
</evidence>
<dbReference type="WBParaSite" id="TCNE_0000323801-mRNA-1">
    <property type="protein sequence ID" value="TCNE_0000323801-mRNA-1"/>
    <property type="gene ID" value="TCNE_0000323801"/>
</dbReference>
<reference evidence="5" key="1">
    <citation type="submission" date="2016-06" db="UniProtKB">
        <authorList>
            <consortium name="WormBaseParasite"/>
        </authorList>
    </citation>
    <scope>IDENTIFICATION</scope>
</reference>
<sequence length="150" mass="16587">MESRPRRRSLLHGGRLPSTRSPLTPMHSCRMSKASRKYAVRAANMQNMQEANGGAHAHKAHYVRLGYDSEPADIMYLMEKVWQLEPPRLVITVHGGITNFEVQDKLGRVFREGLLKAAQTTGAWIITAGIDSGVVRHVATALDEAGISAR</sequence>
<dbReference type="AlphaFoldDB" id="A0A183U418"/>
<feature type="compositionally biased region" description="Basic residues" evidence="1">
    <location>
        <begin position="1"/>
        <end position="10"/>
    </location>
</feature>
<evidence type="ECO:0000256" key="1">
    <source>
        <dbReference type="SAM" id="MobiDB-lite"/>
    </source>
</evidence>
<evidence type="ECO:0000313" key="5">
    <source>
        <dbReference type="WBParaSite" id="TCNE_0000323801-mRNA-1"/>
    </source>
</evidence>
<protein>
    <submittedName>
        <fullName evidence="5">LSDAT_euk domain-containing protein</fullName>
    </submittedName>
</protein>
<name>A0A183U418_TOXCA</name>
<organism evidence="4 5">
    <name type="scientific">Toxocara canis</name>
    <name type="common">Canine roundworm</name>
    <dbReference type="NCBI Taxonomy" id="6265"/>
    <lineage>
        <taxon>Eukaryota</taxon>
        <taxon>Metazoa</taxon>
        <taxon>Ecdysozoa</taxon>
        <taxon>Nematoda</taxon>
        <taxon>Chromadorea</taxon>
        <taxon>Rhabditida</taxon>
        <taxon>Spirurina</taxon>
        <taxon>Ascaridomorpha</taxon>
        <taxon>Ascaridoidea</taxon>
        <taxon>Toxocaridae</taxon>
        <taxon>Toxocara</taxon>
    </lineage>
</organism>
<dbReference type="InterPro" id="IPR050927">
    <property type="entry name" value="TRPM"/>
</dbReference>
<evidence type="ECO:0000313" key="4">
    <source>
        <dbReference type="Proteomes" id="UP000050794"/>
    </source>
</evidence>
<gene>
    <name evidence="3" type="ORF">TCNE_LOCUS3238</name>
</gene>
<feature type="region of interest" description="Disordered" evidence="1">
    <location>
        <begin position="1"/>
        <end position="27"/>
    </location>
</feature>
<dbReference type="PANTHER" id="PTHR13800:SF1">
    <property type="entry name" value="TRANSIENT RECEPTOR POTENTIAL CATION CHANNEL TRPM"/>
    <property type="match status" value="1"/>
</dbReference>
<feature type="domain" description="TRPM SLOG" evidence="2">
    <location>
        <begin position="60"/>
        <end position="147"/>
    </location>
</feature>
<reference evidence="3 4" key="2">
    <citation type="submission" date="2018-11" db="EMBL/GenBank/DDBJ databases">
        <authorList>
            <consortium name="Pathogen Informatics"/>
        </authorList>
    </citation>
    <scope>NUCLEOTIDE SEQUENCE [LARGE SCALE GENOMIC DNA]</scope>
</reference>
<dbReference type="GO" id="GO:0005886">
    <property type="term" value="C:plasma membrane"/>
    <property type="evidence" value="ECO:0007669"/>
    <property type="project" value="TreeGrafter"/>
</dbReference>
<dbReference type="InterPro" id="IPR041491">
    <property type="entry name" value="TRPM_SLOG"/>
</dbReference>
<evidence type="ECO:0000313" key="3">
    <source>
        <dbReference type="EMBL" id="VDM28955.1"/>
    </source>
</evidence>
<keyword evidence="4" id="KW-1185">Reference proteome</keyword>
<dbReference type="EMBL" id="UYWY01003955">
    <property type="protein sequence ID" value="VDM28955.1"/>
    <property type="molecule type" value="Genomic_DNA"/>
</dbReference>
<dbReference type="Pfam" id="PF18139">
    <property type="entry name" value="LSDAT_euk"/>
    <property type="match status" value="1"/>
</dbReference>
<accession>A0A183U418</accession>